<dbReference type="PRINTS" id="PR00741">
    <property type="entry name" value="GLHYDRLASE29"/>
</dbReference>
<keyword evidence="4" id="KW-0732">Signal</keyword>
<evidence type="ECO:0000256" key="5">
    <source>
        <dbReference type="ARBA" id="ARBA00022801"/>
    </source>
</evidence>
<dbReference type="InterPro" id="IPR000933">
    <property type="entry name" value="Glyco_hydro_29"/>
</dbReference>
<evidence type="ECO:0000259" key="8">
    <source>
        <dbReference type="Pfam" id="PF01120"/>
    </source>
</evidence>
<keyword evidence="5" id="KW-0378">Hydrolase</keyword>
<accession>A0A3A4AWX6</accession>
<dbReference type="GO" id="GO:0016139">
    <property type="term" value="P:glycoside catabolic process"/>
    <property type="evidence" value="ECO:0007669"/>
    <property type="project" value="TreeGrafter"/>
</dbReference>
<dbReference type="InterPro" id="IPR016286">
    <property type="entry name" value="FUC_metazoa-typ"/>
</dbReference>
<comment type="caution">
    <text evidence="9">The sequence shown here is derived from an EMBL/GenBank/DDBJ whole genome shotgun (WGS) entry which is preliminary data.</text>
</comment>
<keyword evidence="10" id="KW-1185">Reference proteome</keyword>
<dbReference type="InterPro" id="IPR017853">
    <property type="entry name" value="GH"/>
</dbReference>
<evidence type="ECO:0000256" key="6">
    <source>
        <dbReference type="ARBA" id="ARBA00023295"/>
    </source>
</evidence>
<sequence length="414" mass="47470">MSWFTEARFGLFLHWGLYSLAARHEWVKSYERLDDEHYDRYFRHFDPDLYDPEAWAEEAANAGMRYVVVTTKHHEGFCLWDSALTDYKATRTPYGRDLLAPLVEAFRRRGMRIGFYHSLLDWHHPEFPVDLYHPQRDDEETRAAPRDVRKYADYLHGQVRELLTGYGPVDLMWFDFSYPGRGLGAKGRDEWRSRELFDLVKELQPGIMINNRLDLGSGDFTTPEQVMPQGGTTGGVPWESCQTLNGSWGHDRDNLDWKPADLLIRMLVDNVSKGGNMLLNVGPDGRGRFGPRAVGRLREIGDWMSLHSRSIHGAGAAPGLTPPPDCRYTLRGDRLYLHLFAWPLKHVHLDGLAGRVEYAQFLHDASEVQPLRVDPAQPGHLYLRGLPEDTLTLQLPVTRPDVAVPVIELFLRDA</sequence>
<dbReference type="GO" id="GO:0004560">
    <property type="term" value="F:alpha-L-fucosidase activity"/>
    <property type="evidence" value="ECO:0007669"/>
    <property type="project" value="InterPro"/>
</dbReference>
<dbReference type="PIRSF" id="PIRSF001092">
    <property type="entry name" value="Alpha-L-fucosidase"/>
    <property type="match status" value="1"/>
</dbReference>
<dbReference type="AlphaFoldDB" id="A0A3A4AWX6"/>
<proteinExistence type="inferred from homology"/>
<keyword evidence="6" id="KW-0326">Glycosidase</keyword>
<comment type="function">
    <text evidence="1">Alpha-L-fucosidase is responsible for hydrolyzing the alpha-1,6-linked fucose joined to the reducing-end N-acetylglucosamine of the carbohydrate moieties of glycoproteins.</text>
</comment>
<feature type="site" description="May be important for catalysis" evidence="7">
    <location>
        <position position="241"/>
    </location>
</feature>
<evidence type="ECO:0000256" key="3">
    <source>
        <dbReference type="ARBA" id="ARBA00012662"/>
    </source>
</evidence>
<dbReference type="Pfam" id="PF01120">
    <property type="entry name" value="Alpha_L_fucos"/>
    <property type="match status" value="1"/>
</dbReference>
<dbReference type="OrthoDB" id="5526311at2"/>
<dbReference type="EC" id="3.2.1.51" evidence="3"/>
<evidence type="ECO:0000313" key="10">
    <source>
        <dbReference type="Proteomes" id="UP000265768"/>
    </source>
</evidence>
<dbReference type="EMBL" id="QZEY01000004">
    <property type="protein sequence ID" value="RJL32797.1"/>
    <property type="molecule type" value="Genomic_DNA"/>
</dbReference>
<comment type="similarity">
    <text evidence="2">Belongs to the glycosyl hydrolase 29 family.</text>
</comment>
<dbReference type="GO" id="GO:0006004">
    <property type="term" value="P:fucose metabolic process"/>
    <property type="evidence" value="ECO:0007669"/>
    <property type="project" value="InterPro"/>
</dbReference>
<evidence type="ECO:0000256" key="4">
    <source>
        <dbReference type="ARBA" id="ARBA00022729"/>
    </source>
</evidence>
<evidence type="ECO:0000313" key="9">
    <source>
        <dbReference type="EMBL" id="RJL32797.1"/>
    </source>
</evidence>
<reference evidence="9 10" key="1">
    <citation type="submission" date="2018-09" db="EMBL/GenBank/DDBJ databases">
        <title>YIM 75507 draft genome.</title>
        <authorList>
            <person name="Tang S."/>
            <person name="Feng Y."/>
        </authorList>
    </citation>
    <scope>NUCLEOTIDE SEQUENCE [LARGE SCALE GENOMIC DNA]</scope>
    <source>
        <strain evidence="9 10">YIM 75507</strain>
    </source>
</reference>
<protein>
    <recommendedName>
        <fullName evidence="3">alpha-L-fucosidase</fullName>
        <ecNumber evidence="3">3.2.1.51</ecNumber>
    </recommendedName>
</protein>
<name>A0A3A4AWX6_9ACTN</name>
<dbReference type="Proteomes" id="UP000265768">
    <property type="component" value="Unassembled WGS sequence"/>
</dbReference>
<dbReference type="InterPro" id="IPR057739">
    <property type="entry name" value="Glyco_hydro_29_N"/>
</dbReference>
<feature type="domain" description="Glycoside hydrolase family 29 N-terminal" evidence="8">
    <location>
        <begin position="2"/>
        <end position="307"/>
    </location>
</feature>
<organism evidence="9 10">
    <name type="scientific">Bailinhaonella thermotolerans</name>
    <dbReference type="NCBI Taxonomy" id="1070861"/>
    <lineage>
        <taxon>Bacteria</taxon>
        <taxon>Bacillati</taxon>
        <taxon>Actinomycetota</taxon>
        <taxon>Actinomycetes</taxon>
        <taxon>Streptosporangiales</taxon>
        <taxon>Streptosporangiaceae</taxon>
        <taxon>Bailinhaonella</taxon>
    </lineage>
</organism>
<dbReference type="PANTHER" id="PTHR10030">
    <property type="entry name" value="ALPHA-L-FUCOSIDASE"/>
    <property type="match status" value="1"/>
</dbReference>
<evidence type="ECO:0000256" key="2">
    <source>
        <dbReference type="ARBA" id="ARBA00007951"/>
    </source>
</evidence>
<dbReference type="GO" id="GO:0005764">
    <property type="term" value="C:lysosome"/>
    <property type="evidence" value="ECO:0007669"/>
    <property type="project" value="TreeGrafter"/>
</dbReference>
<evidence type="ECO:0000256" key="1">
    <source>
        <dbReference type="ARBA" id="ARBA00004071"/>
    </source>
</evidence>
<dbReference type="Gene3D" id="3.20.20.80">
    <property type="entry name" value="Glycosidases"/>
    <property type="match status" value="1"/>
</dbReference>
<dbReference type="PANTHER" id="PTHR10030:SF37">
    <property type="entry name" value="ALPHA-L-FUCOSIDASE-RELATED"/>
    <property type="match status" value="1"/>
</dbReference>
<gene>
    <name evidence="9" type="ORF">D5H75_15170</name>
</gene>
<dbReference type="SUPFAM" id="SSF51445">
    <property type="entry name" value="(Trans)glycosidases"/>
    <property type="match status" value="1"/>
</dbReference>
<evidence type="ECO:0000256" key="7">
    <source>
        <dbReference type="PIRSR" id="PIRSR001092-1"/>
    </source>
</evidence>
<dbReference type="SMART" id="SM00812">
    <property type="entry name" value="Alpha_L_fucos"/>
    <property type="match status" value="1"/>
</dbReference>